<dbReference type="PANTHER" id="PTHR13847:SF284">
    <property type="entry name" value="FAD DEPENDENT OXIDOREDUCTASE DOMAIN-CONTAINING PROTEIN"/>
    <property type="match status" value="1"/>
</dbReference>
<dbReference type="Proteomes" id="UP000800235">
    <property type="component" value="Unassembled WGS sequence"/>
</dbReference>
<feature type="domain" description="FAD dependent oxidoreductase" evidence="1">
    <location>
        <begin position="45"/>
        <end position="435"/>
    </location>
</feature>
<name>A0A9P4U147_9PEZI</name>
<organism evidence="2 3">
    <name type="scientific">Tothia fuscella</name>
    <dbReference type="NCBI Taxonomy" id="1048955"/>
    <lineage>
        <taxon>Eukaryota</taxon>
        <taxon>Fungi</taxon>
        <taxon>Dikarya</taxon>
        <taxon>Ascomycota</taxon>
        <taxon>Pezizomycotina</taxon>
        <taxon>Dothideomycetes</taxon>
        <taxon>Pleosporomycetidae</taxon>
        <taxon>Venturiales</taxon>
        <taxon>Cylindrosympodiaceae</taxon>
        <taxon>Tothia</taxon>
    </lineage>
</organism>
<dbReference type="Gene3D" id="3.30.9.10">
    <property type="entry name" value="D-Amino Acid Oxidase, subunit A, domain 2"/>
    <property type="match status" value="1"/>
</dbReference>
<dbReference type="SUPFAM" id="SSF51905">
    <property type="entry name" value="FAD/NAD(P)-binding domain"/>
    <property type="match status" value="1"/>
</dbReference>
<keyword evidence="3" id="KW-1185">Reference proteome</keyword>
<dbReference type="InterPro" id="IPR036188">
    <property type="entry name" value="FAD/NAD-bd_sf"/>
</dbReference>
<dbReference type="InterPro" id="IPR006076">
    <property type="entry name" value="FAD-dep_OxRdtase"/>
</dbReference>
<protein>
    <submittedName>
        <fullName evidence="2">FAD dependent oxidoreductase</fullName>
    </submittedName>
</protein>
<dbReference type="Pfam" id="PF01266">
    <property type="entry name" value="DAO"/>
    <property type="match status" value="1"/>
</dbReference>
<evidence type="ECO:0000313" key="3">
    <source>
        <dbReference type="Proteomes" id="UP000800235"/>
    </source>
</evidence>
<evidence type="ECO:0000259" key="1">
    <source>
        <dbReference type="Pfam" id="PF01266"/>
    </source>
</evidence>
<evidence type="ECO:0000313" key="2">
    <source>
        <dbReference type="EMBL" id="KAF2433385.1"/>
    </source>
</evidence>
<accession>A0A9P4U147</accession>
<dbReference type="Gene3D" id="3.50.50.60">
    <property type="entry name" value="FAD/NAD(P)-binding domain"/>
    <property type="match status" value="1"/>
</dbReference>
<reference evidence="2" key="1">
    <citation type="journal article" date="2020" name="Stud. Mycol.">
        <title>101 Dothideomycetes genomes: a test case for predicting lifestyles and emergence of pathogens.</title>
        <authorList>
            <person name="Haridas S."/>
            <person name="Albert R."/>
            <person name="Binder M."/>
            <person name="Bloem J."/>
            <person name="Labutti K."/>
            <person name="Salamov A."/>
            <person name="Andreopoulos B."/>
            <person name="Baker S."/>
            <person name="Barry K."/>
            <person name="Bills G."/>
            <person name="Bluhm B."/>
            <person name="Cannon C."/>
            <person name="Castanera R."/>
            <person name="Culley D."/>
            <person name="Daum C."/>
            <person name="Ezra D."/>
            <person name="Gonzalez J."/>
            <person name="Henrissat B."/>
            <person name="Kuo A."/>
            <person name="Liang C."/>
            <person name="Lipzen A."/>
            <person name="Lutzoni F."/>
            <person name="Magnuson J."/>
            <person name="Mondo S."/>
            <person name="Nolan M."/>
            <person name="Ohm R."/>
            <person name="Pangilinan J."/>
            <person name="Park H.-J."/>
            <person name="Ramirez L."/>
            <person name="Alfaro M."/>
            <person name="Sun H."/>
            <person name="Tritt A."/>
            <person name="Yoshinaga Y."/>
            <person name="Zwiers L.-H."/>
            <person name="Turgeon B."/>
            <person name="Goodwin S."/>
            <person name="Spatafora J."/>
            <person name="Crous P."/>
            <person name="Grigoriev I."/>
        </authorList>
    </citation>
    <scope>NUCLEOTIDE SEQUENCE</scope>
    <source>
        <strain evidence="2">CBS 130266</strain>
    </source>
</reference>
<gene>
    <name evidence="2" type="ORF">EJ08DRAFT_607674</name>
</gene>
<proteinExistence type="predicted"/>
<dbReference type="EMBL" id="MU007021">
    <property type="protein sequence ID" value="KAF2433385.1"/>
    <property type="molecule type" value="Genomic_DNA"/>
</dbReference>
<sequence length="479" mass="51898">MPTIKERAAIKPSLPRKDPTLSYWQDPPDEIAGVRTSTNLPEDADYVIIGSGISGALIAFGLLEKKPNAKIVMLEARGACSGASGRNGGHTKAGSYRAFPKLLERYGKEEALKIVQLEYDNIVATHAFAAKYDIACESRACDTVDIVYDKATFDDGVEAVKLIQENLGTTAGIGRYAIYDADAARREFLTPGEDVCGAITYAAGSISAYRFGVGILKMCLKLGLNLQTFTPAEAISSSEGIWTAKTPRGEIMTPNLILATNGYSAQLLPQLQGKIVPIRGQVTAHRSGPKISKLRPQGLDTTYSFIYRNGYEYMIPRPFLPSTPEHLSGDIVIGGGIGKLPNEGLSEYGETDDTVLNSNNSAYLHQTTKTYFGENWGDDHPTERVRNDWTGIMGFTGDGHPLVGELPGKKGLWISAGFNGHGMVLCLKCAEALTHMLLDIGTEVFGTWFPSSFAITEERLEEMVFKGYITTASEQTGGK</sequence>
<dbReference type="AlphaFoldDB" id="A0A9P4U147"/>
<dbReference type="PANTHER" id="PTHR13847">
    <property type="entry name" value="SARCOSINE DEHYDROGENASE-RELATED"/>
    <property type="match status" value="1"/>
</dbReference>
<dbReference type="GO" id="GO:0005737">
    <property type="term" value="C:cytoplasm"/>
    <property type="evidence" value="ECO:0007669"/>
    <property type="project" value="TreeGrafter"/>
</dbReference>
<comment type="caution">
    <text evidence="2">The sequence shown here is derived from an EMBL/GenBank/DDBJ whole genome shotgun (WGS) entry which is preliminary data.</text>
</comment>
<dbReference type="OrthoDB" id="429143at2759"/>